<name>E1SLB2_FERBD</name>
<gene>
    <name evidence="1" type="ordered locus">Fbal_2273</name>
</gene>
<evidence type="ECO:0000313" key="2">
    <source>
        <dbReference type="Proteomes" id="UP000006683"/>
    </source>
</evidence>
<proteinExistence type="predicted"/>
<accession>E1SLB2</accession>
<dbReference type="GeneID" id="67182476"/>
<reference evidence="1 2" key="1">
    <citation type="journal article" date="2010" name="Stand. Genomic Sci.">
        <title>Complete genome sequence of Ferrimonas balearica type strain (PAT).</title>
        <authorList>
            <person name="Nolan M."/>
            <person name="Sikorski J."/>
            <person name="Davenport K."/>
            <person name="Lucas S."/>
            <person name="Glavina Del Rio T."/>
            <person name="Tice H."/>
            <person name="Cheng J."/>
            <person name="Goodwin L."/>
            <person name="Pitluck S."/>
            <person name="Liolios K."/>
            <person name="Ivanova N."/>
            <person name="Mavromatis K."/>
            <person name="Ovchinnikova G."/>
            <person name="Pati A."/>
            <person name="Chen A."/>
            <person name="Palaniappan K."/>
            <person name="Land M."/>
            <person name="Hauser L."/>
            <person name="Chang Y."/>
            <person name="Jeffries C."/>
            <person name="Tapia R."/>
            <person name="Brettin T."/>
            <person name="Detter J."/>
            <person name="Han C."/>
            <person name="Yasawong M."/>
            <person name="Rohde M."/>
            <person name="Tindall B."/>
            <person name="Goker M."/>
            <person name="Woyke T."/>
            <person name="Bristow J."/>
            <person name="Eisen J."/>
            <person name="Markowitz V."/>
            <person name="Hugenholtz P."/>
            <person name="Kyrpides N."/>
            <person name="Klenk H."/>
            <person name="Lapidus A."/>
        </authorList>
    </citation>
    <scope>NUCLEOTIDE SEQUENCE [LARGE SCALE GENOMIC DNA]</scope>
    <source>
        <strain evidence="2">DSM 9799 / CCM 4581 / KCTC 23876 / PAT</strain>
    </source>
</reference>
<organism evidence="1 2">
    <name type="scientific">Ferrimonas balearica (strain DSM 9799 / CCM 4581 / KCTC 23876 / PAT)</name>
    <dbReference type="NCBI Taxonomy" id="550540"/>
    <lineage>
        <taxon>Bacteria</taxon>
        <taxon>Pseudomonadati</taxon>
        <taxon>Pseudomonadota</taxon>
        <taxon>Gammaproteobacteria</taxon>
        <taxon>Alteromonadales</taxon>
        <taxon>Ferrimonadaceae</taxon>
        <taxon>Ferrimonas</taxon>
    </lineage>
</organism>
<dbReference type="AlphaFoldDB" id="E1SLB2"/>
<keyword evidence="2" id="KW-1185">Reference proteome</keyword>
<evidence type="ECO:0000313" key="1">
    <source>
        <dbReference type="EMBL" id="ADN76476.1"/>
    </source>
</evidence>
<protein>
    <submittedName>
        <fullName evidence="1">Uncharacterized protein</fullName>
    </submittedName>
</protein>
<dbReference type="EMBL" id="CP002209">
    <property type="protein sequence ID" value="ADN76476.1"/>
    <property type="molecule type" value="Genomic_DNA"/>
</dbReference>
<dbReference type="HOGENOM" id="CLU_2450232_0_0_6"/>
<dbReference type="Proteomes" id="UP000006683">
    <property type="component" value="Chromosome"/>
</dbReference>
<dbReference type="RefSeq" id="WP_013345782.1">
    <property type="nucleotide sequence ID" value="NC_014541.1"/>
</dbReference>
<sequence>MKNDATLIIQVIKDHFGYDNRQLAELTGLTPDAIRKLIRGDRLASGPTLAILHAIYLNRHRAVAANVNLLRRLNKGEVTLEEADQQVVR</sequence>
<dbReference type="STRING" id="550540.Fbal_2273"/>
<dbReference type="KEGG" id="fbl:Fbal_2273"/>